<dbReference type="Gene3D" id="3.10.10.10">
    <property type="entry name" value="HIV Type 1 Reverse Transcriptase, subunit A, domain 1"/>
    <property type="match status" value="1"/>
</dbReference>
<dbReference type="PANTHER" id="PTHR24559">
    <property type="entry name" value="TRANSPOSON TY3-I GAG-POL POLYPROTEIN"/>
    <property type="match status" value="1"/>
</dbReference>
<feature type="region of interest" description="Disordered" evidence="1">
    <location>
        <begin position="618"/>
        <end position="661"/>
    </location>
</feature>
<dbReference type="InterPro" id="IPR043502">
    <property type="entry name" value="DNA/RNA_pol_sf"/>
</dbReference>
<feature type="compositionally biased region" description="Basic and acidic residues" evidence="1">
    <location>
        <begin position="135"/>
        <end position="149"/>
    </location>
</feature>
<organism evidence="3">
    <name type="scientific">Oryza sativa subsp. japonica</name>
    <name type="common">Rice</name>
    <dbReference type="NCBI Taxonomy" id="39947"/>
    <lineage>
        <taxon>Eukaryota</taxon>
        <taxon>Viridiplantae</taxon>
        <taxon>Streptophyta</taxon>
        <taxon>Embryophyta</taxon>
        <taxon>Tracheophyta</taxon>
        <taxon>Spermatophyta</taxon>
        <taxon>Magnoliopsida</taxon>
        <taxon>Liliopsida</taxon>
        <taxon>Poales</taxon>
        <taxon>Poaceae</taxon>
        <taxon>BOP clade</taxon>
        <taxon>Oryzoideae</taxon>
        <taxon>Oryzeae</taxon>
        <taxon>Oryzinae</taxon>
        <taxon>Oryza</taxon>
        <taxon>Oryza sativa</taxon>
    </lineage>
</organism>
<dbReference type="GO" id="GO:0015074">
    <property type="term" value="P:DNA integration"/>
    <property type="evidence" value="ECO:0007669"/>
    <property type="project" value="InterPro"/>
</dbReference>
<dbReference type="GO" id="GO:0003676">
    <property type="term" value="F:nucleic acid binding"/>
    <property type="evidence" value="ECO:0007669"/>
    <property type="project" value="InterPro"/>
</dbReference>
<sequence>MRVVAEEGTLTMQNQQGSPSQEMHRARARLFLDKCREQLLESQRDKWPPKFCPNLTEKYDSCVNPSEFLQIYTMIIEAAGGDDRPPRKEKATDSKPSATTPGESRSADKWCSMHNTYRDSLADCRTVKNLAVRYRKTDEERQQSRREGKAPTTSAGNRQGDAKKKAPADDDDDSEDLEFKEPQQTVATLDGGACAQVSCRSFKAMRRALLAAVPTHEAARRARWSEEAGPRGLPDRLQRQVETRLDRRGASLNIISPAAFHALKAPGMKLQPSLPIIGVTPGNTWLLGHIELPVTFGDPTNFCTERIDFDVANLNLPYNAVLGRPALVKFMAATHYAYPQIKMSGPNGPITISSDVKIALACAEQRADRKHARLLPAGKLRHLRLEAVGHAWGPQGGDRAPPRRAVGCVTHLAEDTAPSPGATSLHPRGDAAPGGRLHPRGHLPRVAGEPVVIPKANGKLRMCIDYTDLNKACPKDPFPLLRIDQIVDSTMGCNLLCFLDAYSVYHQIRMAWEDEEKTASITPVGTFCYTTMPFGLKNAGPTSQRMTRITLSNQIRHNVEAYVDDLVVKTRQKDTLLQDLAETFDSLRSTRMKQNPERRDNAVADELSRIASARAPLPPGVFEESLMQPSARSDPPRVLNATTPTSMPSEPQASGPEGVNPDPTRQIAWMADIRAYLDNHTLPEDRAEAKKLARISKRYVLVEGTLYRRDANGVLLKCIPRKQGVELIADAHEGECRAYSASRILVVWGLDILGPFKAARGGYQHLYIAIDKFTKWPEAYPVIKINKHSALKFIRGITSRFRVPNRIITDNGTQFTSLKTKTYNVLKKHGDSWLEELPVVLWANWTTPSRATRETPFFLVYGVEAVLPLELSLGSPRVALYNEADQDELRRDDLDYLEERRRRTALRTVHYQQSLQRYHQRHVWARSLQVHDLFLRRV</sequence>
<feature type="compositionally biased region" description="Polar residues" evidence="1">
    <location>
        <begin position="94"/>
        <end position="103"/>
    </location>
</feature>
<evidence type="ECO:0000256" key="1">
    <source>
        <dbReference type="SAM" id="MobiDB-lite"/>
    </source>
</evidence>
<evidence type="ECO:0000259" key="2">
    <source>
        <dbReference type="PROSITE" id="PS50994"/>
    </source>
</evidence>
<dbReference type="CDD" id="cd01647">
    <property type="entry name" value="RT_LTR"/>
    <property type="match status" value="1"/>
</dbReference>
<dbReference type="SUPFAM" id="SSF53098">
    <property type="entry name" value="Ribonuclease H-like"/>
    <property type="match status" value="1"/>
</dbReference>
<feature type="region of interest" description="Disordered" evidence="1">
    <location>
        <begin position="79"/>
        <end position="108"/>
    </location>
</feature>
<accession>Q6UUT3</accession>
<dbReference type="CDD" id="cd00303">
    <property type="entry name" value="retropepsin_like"/>
    <property type="match status" value="1"/>
</dbReference>
<feature type="region of interest" description="Disordered" evidence="1">
    <location>
        <begin position="415"/>
        <end position="444"/>
    </location>
</feature>
<dbReference type="Pfam" id="PF00665">
    <property type="entry name" value="rve"/>
    <property type="match status" value="1"/>
</dbReference>
<feature type="domain" description="Integrase catalytic" evidence="2">
    <location>
        <begin position="739"/>
        <end position="830"/>
    </location>
</feature>
<dbReference type="SUPFAM" id="SSF56672">
    <property type="entry name" value="DNA/RNA polymerases"/>
    <property type="match status" value="1"/>
</dbReference>
<dbReference type="Pfam" id="PF00078">
    <property type="entry name" value="RVT_1"/>
    <property type="match status" value="1"/>
</dbReference>
<dbReference type="InterPro" id="IPR001584">
    <property type="entry name" value="Integrase_cat-core"/>
</dbReference>
<dbReference type="EMBL" id="AY360384">
    <property type="protein sequence ID" value="AAQ56303.1"/>
    <property type="molecule type" value="Genomic_DNA"/>
</dbReference>
<gene>
    <name evidence="3" type="ORF">OSJNBa0079I01.2</name>
</gene>
<reference evidence="3" key="1">
    <citation type="journal article" date="2004" name="Nat. Genet.">
        <title>Sequencing of a rice centromere uncovers active genes.</title>
        <authorList>
            <person name="Nagaki K."/>
            <person name="Cheng Z."/>
            <person name="Ouyang S."/>
            <person name="Talbert P.B."/>
            <person name="Kim M."/>
            <person name="Jones K.M."/>
            <person name="Henikoff S."/>
            <person name="Buell C.R."/>
            <person name="Jiang J."/>
        </authorList>
    </citation>
    <scope>NUCLEOTIDE SEQUENCE</scope>
</reference>
<dbReference type="InterPro" id="IPR043128">
    <property type="entry name" value="Rev_trsase/Diguanyl_cyclase"/>
</dbReference>
<dbReference type="InterPro" id="IPR036397">
    <property type="entry name" value="RNaseH_sf"/>
</dbReference>
<feature type="region of interest" description="Disordered" evidence="1">
    <location>
        <begin position="1"/>
        <end position="25"/>
    </location>
</feature>
<dbReference type="PANTHER" id="PTHR24559:SF444">
    <property type="entry name" value="REVERSE TRANSCRIPTASE DOMAIN-CONTAINING PROTEIN"/>
    <property type="match status" value="1"/>
</dbReference>
<proteinExistence type="predicted"/>
<name>Q6UUT3_ORYSJ</name>
<dbReference type="PROSITE" id="PS50994">
    <property type="entry name" value="INTEGRASE"/>
    <property type="match status" value="1"/>
</dbReference>
<protein>
    <submittedName>
        <fullName evidence="3">Putative gag-pol</fullName>
    </submittedName>
</protein>
<dbReference type="Gene3D" id="3.30.420.10">
    <property type="entry name" value="Ribonuclease H-like superfamily/Ribonuclease H"/>
    <property type="match status" value="1"/>
</dbReference>
<feature type="region of interest" description="Disordered" evidence="1">
    <location>
        <begin position="135"/>
        <end position="176"/>
    </location>
</feature>
<feature type="compositionally biased region" description="Polar residues" evidence="1">
    <location>
        <begin position="10"/>
        <end position="21"/>
    </location>
</feature>
<feature type="compositionally biased region" description="Polar residues" evidence="1">
    <location>
        <begin position="640"/>
        <end position="652"/>
    </location>
</feature>
<dbReference type="AlphaFoldDB" id="Q6UUT3"/>
<evidence type="ECO:0000313" key="3">
    <source>
        <dbReference type="EMBL" id="AAQ56303.1"/>
    </source>
</evidence>
<feature type="compositionally biased region" description="Basic and acidic residues" evidence="1">
    <location>
        <begin position="81"/>
        <end position="93"/>
    </location>
</feature>
<dbReference type="InterPro" id="IPR000477">
    <property type="entry name" value="RT_dom"/>
</dbReference>
<dbReference type="Gene3D" id="3.30.70.270">
    <property type="match status" value="1"/>
</dbReference>
<dbReference type="InterPro" id="IPR012337">
    <property type="entry name" value="RNaseH-like_sf"/>
</dbReference>
<dbReference type="InterPro" id="IPR053134">
    <property type="entry name" value="RNA-dir_DNA_polymerase"/>
</dbReference>